<evidence type="ECO:0000313" key="6">
    <source>
        <dbReference type="EMBL" id="KAH3658653.1"/>
    </source>
</evidence>
<dbReference type="Pfam" id="PF04427">
    <property type="entry name" value="Brix"/>
    <property type="match status" value="1"/>
</dbReference>
<comment type="caution">
    <text evidence="6">The sequence shown here is derived from an EMBL/GenBank/DDBJ whole genome shotgun (WGS) entry which is preliminary data.</text>
</comment>
<dbReference type="OrthoDB" id="1638493at2759"/>
<keyword evidence="4" id="KW-0539">Nucleus</keyword>
<accession>A0A1B7SJI3</accession>
<reference evidence="6" key="1">
    <citation type="journal article" date="2021" name="Open Biol.">
        <title>Shared evolutionary footprints suggest mitochondrial oxidative damage underlies multiple complex I losses in fungi.</title>
        <authorList>
            <person name="Schikora-Tamarit M.A."/>
            <person name="Marcet-Houben M."/>
            <person name="Nosek J."/>
            <person name="Gabaldon T."/>
        </authorList>
    </citation>
    <scope>NUCLEOTIDE SEQUENCE</scope>
    <source>
        <strain evidence="6">NCAIM Y.01608</strain>
    </source>
</reference>
<organism evidence="6 7">
    <name type="scientific">Ogataea polymorpha</name>
    <dbReference type="NCBI Taxonomy" id="460523"/>
    <lineage>
        <taxon>Eukaryota</taxon>
        <taxon>Fungi</taxon>
        <taxon>Dikarya</taxon>
        <taxon>Ascomycota</taxon>
        <taxon>Saccharomycotina</taxon>
        <taxon>Pichiomycetes</taxon>
        <taxon>Pichiales</taxon>
        <taxon>Pichiaceae</taxon>
        <taxon>Ogataea</taxon>
    </lineage>
</organism>
<keyword evidence="7" id="KW-1185">Reference proteome</keyword>
<dbReference type="PANTHER" id="PTHR13634:SF0">
    <property type="entry name" value="RIBOSOME BIOGENESIS PROTEIN BRX1 HOMOLOG"/>
    <property type="match status" value="1"/>
</dbReference>
<evidence type="ECO:0000313" key="7">
    <source>
        <dbReference type="Proteomes" id="UP000788993"/>
    </source>
</evidence>
<dbReference type="GO" id="GO:0000027">
    <property type="term" value="P:ribosomal large subunit assembly"/>
    <property type="evidence" value="ECO:0007669"/>
    <property type="project" value="EnsemblFungi"/>
</dbReference>
<evidence type="ECO:0000256" key="4">
    <source>
        <dbReference type="ARBA" id="ARBA00023242"/>
    </source>
</evidence>
<dbReference type="InterPro" id="IPR026532">
    <property type="entry name" value="BRX1"/>
</dbReference>
<dbReference type="InterPro" id="IPR007109">
    <property type="entry name" value="Brix"/>
</dbReference>
<dbReference type="GO" id="GO:0000464">
    <property type="term" value="P:endonucleolytic cleavage in ITS1 upstream of 5.8S rRNA from tricistronic rRNA transcript (SSU-rRNA, 5.8S rRNA, LSU-rRNA)"/>
    <property type="evidence" value="ECO:0007669"/>
    <property type="project" value="EnsemblFungi"/>
</dbReference>
<evidence type="ECO:0000256" key="3">
    <source>
        <dbReference type="ARBA" id="ARBA00022517"/>
    </source>
</evidence>
<dbReference type="GO" id="GO:0008097">
    <property type="term" value="F:5S rRNA binding"/>
    <property type="evidence" value="ECO:0007669"/>
    <property type="project" value="EnsemblFungi"/>
</dbReference>
<sequence length="287" mass="33231">MSAIYRALKRDKDTSKPQSDNRESKVRQNRQRCLLISSRGVIQRHRHFINDLQSMLPQSRKEPKLDTKKNLFELNELAELHNCNNIMYFESRKHQDLYMWLSKTPNGPSIKFHIQNLHTMEELNFTGNCLKGSRPILSFDRAFDSDIHLKILKEMFIHQFGVPPRARKSKPFIDHLMTFAILDGKIWIRNYQISEPVGAEAAEANLEEMKLIEIGPRFVLTLITILEGSFCGPKIYENKEYVSPNVVRSKLKVDAAKKAVLRQERSKIARHGKEIGSKLLAGDDLFT</sequence>
<dbReference type="EMBL" id="JAEUBD010001609">
    <property type="protein sequence ID" value="KAH3658653.1"/>
    <property type="molecule type" value="Genomic_DNA"/>
</dbReference>
<dbReference type="GO" id="GO:0000465">
    <property type="term" value="P:exonucleolytic trimming to generate mature 5'-end of 5.8S rRNA from tricistronic rRNA transcript (SSU-rRNA, 5.8S rRNA, LSU-rRNA)"/>
    <property type="evidence" value="ECO:0007669"/>
    <property type="project" value="EnsemblFungi"/>
</dbReference>
<proteinExistence type="inferred from homology"/>
<evidence type="ECO:0000256" key="1">
    <source>
        <dbReference type="ARBA" id="ARBA00004604"/>
    </source>
</evidence>
<dbReference type="PROSITE" id="PS50833">
    <property type="entry name" value="BRIX"/>
    <property type="match status" value="1"/>
</dbReference>
<evidence type="ECO:0000256" key="2">
    <source>
        <dbReference type="ARBA" id="ARBA00006369"/>
    </source>
</evidence>
<dbReference type="Gene3D" id="3.40.50.10480">
    <property type="entry name" value="Probable brix-domain ribosomal biogenesis protein"/>
    <property type="match status" value="1"/>
</dbReference>
<dbReference type="GO" id="GO:0030687">
    <property type="term" value="C:preribosome, large subunit precursor"/>
    <property type="evidence" value="ECO:0007669"/>
    <property type="project" value="EnsemblFungi"/>
</dbReference>
<name>A0A1B7SJI3_9ASCO</name>
<dbReference type="FunFam" id="3.40.50.10480:FF:000009">
    <property type="entry name" value="Ribosome biogenesis protein, putative"/>
    <property type="match status" value="1"/>
</dbReference>
<dbReference type="AlphaFoldDB" id="A0A1B7SJI3"/>
<dbReference type="SMART" id="SM00879">
    <property type="entry name" value="Brix"/>
    <property type="match status" value="1"/>
</dbReference>
<evidence type="ECO:0000256" key="5">
    <source>
        <dbReference type="SAM" id="MobiDB-lite"/>
    </source>
</evidence>
<dbReference type="Proteomes" id="UP000788993">
    <property type="component" value="Unassembled WGS sequence"/>
</dbReference>
<reference evidence="6" key="2">
    <citation type="submission" date="2021-01" db="EMBL/GenBank/DDBJ databases">
        <authorList>
            <person name="Schikora-Tamarit M.A."/>
        </authorList>
    </citation>
    <scope>NUCLEOTIDE SEQUENCE</scope>
    <source>
        <strain evidence="6">NCAIM Y.01608</strain>
    </source>
</reference>
<keyword evidence="3" id="KW-0690">Ribosome biogenesis</keyword>
<dbReference type="PANTHER" id="PTHR13634">
    <property type="entry name" value="RIBOSOME BIOGENESIS PROTEIN BRIX"/>
    <property type="match status" value="1"/>
</dbReference>
<comment type="subcellular location">
    <subcellularLocation>
        <location evidence="1">Nucleus</location>
        <location evidence="1">Nucleolus</location>
    </subcellularLocation>
</comment>
<gene>
    <name evidence="6" type="ORF">OGATHE_006811</name>
</gene>
<dbReference type="GO" id="GO:0005730">
    <property type="term" value="C:nucleolus"/>
    <property type="evidence" value="ECO:0007669"/>
    <property type="project" value="UniProtKB-SubCell"/>
</dbReference>
<feature type="region of interest" description="Disordered" evidence="5">
    <location>
        <begin position="1"/>
        <end position="29"/>
    </location>
</feature>
<dbReference type="GO" id="GO:0042134">
    <property type="term" value="F:rRNA primary transcript binding"/>
    <property type="evidence" value="ECO:0007669"/>
    <property type="project" value="EnsemblFungi"/>
</dbReference>
<protein>
    <submittedName>
        <fullName evidence="6">Uncharacterized protein</fullName>
    </submittedName>
</protein>
<dbReference type="RefSeq" id="XP_018211574.1">
    <property type="nucleotide sequence ID" value="XM_018354280.1"/>
</dbReference>
<feature type="compositionally biased region" description="Basic and acidic residues" evidence="5">
    <location>
        <begin position="8"/>
        <end position="26"/>
    </location>
</feature>
<comment type="similarity">
    <text evidence="2">Belongs to the BRX1 family.</text>
</comment>
<dbReference type="SUPFAM" id="SSF52954">
    <property type="entry name" value="Class II aaRS ABD-related"/>
    <property type="match status" value="1"/>
</dbReference>